<keyword evidence="2" id="KW-1185">Reference proteome</keyword>
<name>A0A6J1BKI5_9ROSI</name>
<sequence>MSALAVRKKVLINVYKSPNYSGLWGNVGNETGFVKVILYVDNTLELRYVNVNERCRSSSINIPSLTLRLQLIISASKRSLHTSSSPVSRNFCSRDAKQCQPENSLGLRFGSAKDVKGWEDARCPICMEHPHNAEIHLQNTTSISRSWRDPAPFHDQAGADGGLQPKLVCPLCRGEIYGWSVVEPARQFMNSKARNCSSETCDFSGTYGELRKHARSEHPLVRPREVDTERQRDWTRLERERDYEDMLSSIQQVVRADCDGENIPDLDDFRSWLTLNLAYLTLALELISDPGRTERVEYGRPGVSMSSFVQETNRANREHNSSVPDGGLLGHRNSSSLGERFQGRHRSSQGMLLPRHHSSTSESNFQGRRQSSQADRTRRGQGLLWRAQGSDTINNRQQ</sequence>
<dbReference type="GeneID" id="110427546"/>
<dbReference type="PANTHER" id="PTHR31197:SF29">
    <property type="entry name" value="C2H2-TYPE DOMAIN-CONTAINING PROTEIN"/>
    <property type="match status" value="1"/>
</dbReference>
<dbReference type="PANTHER" id="PTHR31197">
    <property type="entry name" value="OS01G0612600 PROTEIN"/>
    <property type="match status" value="1"/>
</dbReference>
<dbReference type="OrthoDB" id="1921166at2759"/>
<dbReference type="RefSeq" id="XP_021298774.1">
    <property type="nucleotide sequence ID" value="XM_021443099.1"/>
</dbReference>
<feature type="region of interest" description="Disordered" evidence="1">
    <location>
        <begin position="312"/>
        <end position="398"/>
    </location>
</feature>
<evidence type="ECO:0000313" key="2">
    <source>
        <dbReference type="Proteomes" id="UP000504621"/>
    </source>
</evidence>
<dbReference type="InterPro" id="IPR012866">
    <property type="entry name" value="DUF1644"/>
</dbReference>
<accession>A0A6J1BKI5</accession>
<dbReference type="Pfam" id="PF07800">
    <property type="entry name" value="DUF1644"/>
    <property type="match status" value="1"/>
</dbReference>
<dbReference type="AlphaFoldDB" id="A0A6J1BKI5"/>
<reference evidence="3" key="1">
    <citation type="submission" date="2025-08" db="UniProtKB">
        <authorList>
            <consortium name="RefSeq"/>
        </authorList>
    </citation>
    <scope>IDENTIFICATION</scope>
    <source>
        <tissue evidence="3">Leaf</tissue>
    </source>
</reference>
<feature type="compositionally biased region" description="Polar residues" evidence="1">
    <location>
        <begin position="389"/>
        <end position="398"/>
    </location>
</feature>
<evidence type="ECO:0000256" key="1">
    <source>
        <dbReference type="SAM" id="MobiDB-lite"/>
    </source>
</evidence>
<organism evidence="2 3">
    <name type="scientific">Herrania umbratica</name>
    <dbReference type="NCBI Taxonomy" id="108875"/>
    <lineage>
        <taxon>Eukaryota</taxon>
        <taxon>Viridiplantae</taxon>
        <taxon>Streptophyta</taxon>
        <taxon>Embryophyta</taxon>
        <taxon>Tracheophyta</taxon>
        <taxon>Spermatophyta</taxon>
        <taxon>Magnoliopsida</taxon>
        <taxon>eudicotyledons</taxon>
        <taxon>Gunneridae</taxon>
        <taxon>Pentapetalae</taxon>
        <taxon>rosids</taxon>
        <taxon>malvids</taxon>
        <taxon>Malvales</taxon>
        <taxon>Malvaceae</taxon>
        <taxon>Byttnerioideae</taxon>
        <taxon>Herrania</taxon>
    </lineage>
</organism>
<protein>
    <submittedName>
        <fullName evidence="3">Uncharacterized protein LOC110427546</fullName>
    </submittedName>
</protein>
<proteinExistence type="predicted"/>
<feature type="compositionally biased region" description="Polar residues" evidence="1">
    <location>
        <begin position="360"/>
        <end position="374"/>
    </location>
</feature>
<evidence type="ECO:0000313" key="3">
    <source>
        <dbReference type="RefSeq" id="XP_021298774.1"/>
    </source>
</evidence>
<gene>
    <name evidence="3" type="primary">LOC110427546</name>
</gene>
<dbReference type="Proteomes" id="UP000504621">
    <property type="component" value="Unplaced"/>
</dbReference>